<dbReference type="AlphaFoldDB" id="A0A940MGU7"/>
<evidence type="ECO:0000313" key="4">
    <source>
        <dbReference type="Proteomes" id="UP000670475"/>
    </source>
</evidence>
<keyword evidence="2" id="KW-0812">Transmembrane</keyword>
<keyword evidence="2" id="KW-1133">Transmembrane helix</keyword>
<organism evidence="3 4">
    <name type="scientific">Streptomyces montanisoli</name>
    <dbReference type="NCBI Taxonomy" id="2798581"/>
    <lineage>
        <taxon>Bacteria</taxon>
        <taxon>Bacillati</taxon>
        <taxon>Actinomycetota</taxon>
        <taxon>Actinomycetes</taxon>
        <taxon>Kitasatosporales</taxon>
        <taxon>Streptomycetaceae</taxon>
        <taxon>Streptomyces</taxon>
    </lineage>
</organism>
<sequence>MTKQDAERIAILTAGVVILALTAAAFWLSYAHLADVAKTNGLATSTARMWAWPATLDLFIVAGEVLMFRAALRTVTDWWAVALTVAGSTGSIGLNVAGVGAGQPPLHYVVAAVPPAAALLAFGALMRQVHHLVGDRPADSDPVPDAATASEEITLDRAPAPDMPPAPAAAELPAAEPAPAAVSVPPALLDHARKLADSHHAATGRPIDADTLRARLGVPAALASSITAQLA</sequence>
<evidence type="ECO:0000256" key="2">
    <source>
        <dbReference type="SAM" id="Phobius"/>
    </source>
</evidence>
<comment type="caution">
    <text evidence="3">The sequence shown here is derived from an EMBL/GenBank/DDBJ whole genome shotgun (WGS) entry which is preliminary data.</text>
</comment>
<feature type="transmembrane region" description="Helical" evidence="2">
    <location>
        <begin position="50"/>
        <end position="71"/>
    </location>
</feature>
<proteinExistence type="predicted"/>
<evidence type="ECO:0000313" key="3">
    <source>
        <dbReference type="EMBL" id="MBP0460832.1"/>
    </source>
</evidence>
<dbReference type="InterPro" id="IPR021235">
    <property type="entry name" value="DUF2637"/>
</dbReference>
<dbReference type="EMBL" id="JAGIQL010000137">
    <property type="protein sequence ID" value="MBP0460832.1"/>
    <property type="molecule type" value="Genomic_DNA"/>
</dbReference>
<reference evidence="3" key="1">
    <citation type="submission" date="2021-03" db="EMBL/GenBank/DDBJ databases">
        <title>Whole genome sequence of Streptomyces bomunensis MMS17-BM035.</title>
        <authorList>
            <person name="Lee J.H."/>
        </authorList>
    </citation>
    <scope>NUCLEOTIDE SEQUENCE</scope>
    <source>
        <strain evidence="3">MMS17-BM035</strain>
    </source>
</reference>
<feature type="region of interest" description="Disordered" evidence="1">
    <location>
        <begin position="153"/>
        <end position="177"/>
    </location>
</feature>
<keyword evidence="4" id="KW-1185">Reference proteome</keyword>
<feature type="transmembrane region" description="Helical" evidence="2">
    <location>
        <begin position="9"/>
        <end position="30"/>
    </location>
</feature>
<feature type="transmembrane region" description="Helical" evidence="2">
    <location>
        <begin position="78"/>
        <end position="100"/>
    </location>
</feature>
<accession>A0A940MGU7</accession>
<name>A0A940MGU7_9ACTN</name>
<keyword evidence="2" id="KW-0472">Membrane</keyword>
<feature type="transmembrane region" description="Helical" evidence="2">
    <location>
        <begin position="106"/>
        <end position="126"/>
    </location>
</feature>
<gene>
    <name evidence="3" type="ORF">JFN87_25660</name>
</gene>
<dbReference type="Proteomes" id="UP000670475">
    <property type="component" value="Unassembled WGS sequence"/>
</dbReference>
<feature type="compositionally biased region" description="Low complexity" evidence="1">
    <location>
        <begin position="168"/>
        <end position="177"/>
    </location>
</feature>
<dbReference type="Pfam" id="PF10935">
    <property type="entry name" value="DUF2637"/>
    <property type="match status" value="1"/>
</dbReference>
<dbReference type="RefSeq" id="WP_209343566.1">
    <property type="nucleotide sequence ID" value="NZ_JAGIQL010000137.1"/>
</dbReference>
<evidence type="ECO:0000256" key="1">
    <source>
        <dbReference type="SAM" id="MobiDB-lite"/>
    </source>
</evidence>
<protein>
    <submittedName>
        <fullName evidence="3">DUF2637 domain-containing protein</fullName>
    </submittedName>
</protein>